<evidence type="ECO:0000313" key="2">
    <source>
        <dbReference type="EMBL" id="BBF23477.1"/>
    </source>
</evidence>
<keyword evidence="3" id="KW-1185">Reference proteome</keyword>
<feature type="region of interest" description="Disordered" evidence="1">
    <location>
        <begin position="106"/>
        <end position="132"/>
    </location>
</feature>
<gene>
    <name evidence="2" type="ORF">SUTMEG_13680</name>
</gene>
<dbReference type="EMBL" id="AP018786">
    <property type="protein sequence ID" value="BBF23477.1"/>
    <property type="molecule type" value="Genomic_DNA"/>
</dbReference>
<evidence type="ECO:0000313" key="3">
    <source>
        <dbReference type="Proteomes" id="UP000271003"/>
    </source>
</evidence>
<accession>A0A2Z6ICV8</accession>
<dbReference type="RefSeq" id="WP_120177081.1">
    <property type="nucleotide sequence ID" value="NZ_AP018786.1"/>
</dbReference>
<feature type="region of interest" description="Disordered" evidence="1">
    <location>
        <begin position="14"/>
        <end position="86"/>
    </location>
</feature>
<dbReference type="KEGG" id="sutt:SUTMEG_13680"/>
<proteinExistence type="predicted"/>
<sequence>MLEAKKIFGAIKEAFETTAEPAPTTSLQASPEVDNHSDATYDTPADPATYGSNEAPVNETPPKTIRRKYKRSARSKKRAVPSNLSTKRALDPEALFRATTSRLATLTPEELESIPENLAPGHEPRLTEAGTLVRNLPRPMRRGILARLGAYCSELVRPRFDTKSAESGMPVSPGYCVKILTETDCYVFHAAIENDLVRIREVLRIELPVWLLKKFLRGQRPLFRHLTAFFGRTPEERRALLDMVEAQKLHGDELVAVPVHLEQKVRAPRTTSQLRNEVHYHRTLLAAVDLELELFLGRKANPTSERTAIDLFDNLPTAKPKSDKGYVTSFSKKTEEGSDK</sequence>
<evidence type="ECO:0000256" key="1">
    <source>
        <dbReference type="SAM" id="MobiDB-lite"/>
    </source>
</evidence>
<dbReference type="Proteomes" id="UP000271003">
    <property type="component" value="Chromosome"/>
</dbReference>
<feature type="region of interest" description="Disordered" evidence="1">
    <location>
        <begin position="319"/>
        <end position="340"/>
    </location>
</feature>
<protein>
    <submittedName>
        <fullName evidence="2">Uncharacterized protein</fullName>
    </submittedName>
</protein>
<dbReference type="AlphaFoldDB" id="A0A2Z6ICV8"/>
<feature type="compositionally biased region" description="Low complexity" evidence="1">
    <location>
        <begin position="16"/>
        <end position="25"/>
    </location>
</feature>
<organism evidence="2 3">
    <name type="scientific">Sutterella megalosphaeroides</name>
    <dbReference type="NCBI Taxonomy" id="2494234"/>
    <lineage>
        <taxon>Bacteria</taxon>
        <taxon>Pseudomonadati</taxon>
        <taxon>Pseudomonadota</taxon>
        <taxon>Betaproteobacteria</taxon>
        <taxon>Burkholderiales</taxon>
        <taxon>Sutterellaceae</taxon>
        <taxon>Sutterella</taxon>
    </lineage>
</organism>
<reference evidence="2 3" key="1">
    <citation type="journal article" date="2018" name="Int. J. Syst. Evol. Microbiol.">
        <title>Mesosutterella multiformis gen. nov., sp. nov., a member of the family Sutterellaceae and Sutterella megalosphaeroides sp. nov., isolated from human faeces.</title>
        <authorList>
            <person name="Sakamoto M."/>
            <person name="Ikeyama N."/>
            <person name="Kunihiro T."/>
            <person name="Iino T."/>
            <person name="Yuki M."/>
            <person name="Ohkuma M."/>
        </authorList>
    </citation>
    <scope>NUCLEOTIDE SEQUENCE [LARGE SCALE GENOMIC DNA]</scope>
    <source>
        <strain evidence="2 3">6FBBBH3</strain>
    </source>
</reference>
<feature type="compositionally biased region" description="Basic residues" evidence="1">
    <location>
        <begin position="64"/>
        <end position="79"/>
    </location>
</feature>
<name>A0A2Z6ICV8_9BURK</name>